<evidence type="ECO:0000313" key="3">
    <source>
        <dbReference type="EMBL" id="KLU05625.1"/>
    </source>
</evidence>
<comment type="caution">
    <text evidence="3">The sequence shown here is derived from an EMBL/GenBank/DDBJ whole genome shotgun (WGS) entry which is preliminary data.</text>
</comment>
<feature type="domain" description="ASPIC/UnbV" evidence="2">
    <location>
        <begin position="953"/>
        <end position="1018"/>
    </location>
</feature>
<dbReference type="SUPFAM" id="SSF48452">
    <property type="entry name" value="TPR-like"/>
    <property type="match status" value="1"/>
</dbReference>
<dbReference type="STRING" id="595434.RISK_002257"/>
<dbReference type="AlphaFoldDB" id="A0A0J1BGF8"/>
<keyword evidence="1" id="KW-0732">Signal</keyword>
<sequence>MQSQTGYRQETMAPWSAPNANFMHASFMLVMPFGSAIPRFGLWLVLTLVTLPCTGCRRPSDAGGDDQHLAVEPHSTMVDLRTAIKSGDLQTAWGIAQDVLITHQDDPQVLEEIASLAFALDKKQLAVDLMIDATRKNAFASPVQVQRTVVGLISVGRVMDAIDLLTMAVQQVPAQHESRRLLFDLWTGLGDRHSALPHGEALVRQRQIDQDLLLAIGNTRGRTLEIDSMVKMVDRNESDIRPLLAQAEWQFDRGKLVEAVRVLQTILKQDSQFAPAQILLGRSLARQAKWDQLESWHRGLDDSCSDRWEYWSVLGNWASETGQIQAAARYYWEGTRRNANVMQLWQNLARTIRETSALHSKTLASSPWPQDILDSIQTRITLLERLHQAEQRIATPSGKNVKTLVELVETHAALGRLWEAEAWAALGIRQLHPTPAALTQARQQILGQLRRQTPWQSTERHPALQLDLGELPAAEFSLFRKDADRDRDWTATQWTTPLLRNEATQRGLDFFGRTSDTLDQPGILLSNTLGCGGGALDLDLDGWSDLVFAAAGGNPGQRDSSSNAWFRNLEGQFVPITRHAGTTDQAFGQGVTIGDVNADGFPDVLSLNYGGNQLWINQGDGTFQECSNRFASADQNWSTSGAIADLDGDGISDMVIVNYCDGFAPSTNACTAEGGTITRSCAPTHFPAGADEFWKGTPDGRFVDATSQWSVTADILGRGLGLIIGSVDSQVGLDIFVANDMTPNHYYSSHSTGDAPFILRESAMISGLATDANSNAQGSMGIACWDCDGDERQDLLVTNFEREYNTLHCQYRDGLWKDATPSSGFASSTWPMVGFGCQAIDFDNNSHAEIVVTNGHTDFPVDDEEVWYAQPFQMIRQTGRRKFEIVQDDFGDEYFAAPHVGRALWFLDVNRDGKQDFVMTHQTEPVALMINRTETNHSWIRFELRGTHSATDAIGARVKARYGDRSTVATITAGDGYLCSNQRTLHLGLADYEGKVEVTIDWPDGSTQSHQGLSTGTEWLCVQSQSPFAREFQQAPEPKHR</sequence>
<dbReference type="PATRIC" id="fig|595434.4.peg.2157"/>
<dbReference type="Gene3D" id="1.25.40.10">
    <property type="entry name" value="Tetratricopeptide repeat domain"/>
    <property type="match status" value="1"/>
</dbReference>
<dbReference type="PANTHER" id="PTHR16026:SF0">
    <property type="entry name" value="CARTILAGE ACIDIC PROTEIN 1"/>
    <property type="match status" value="1"/>
</dbReference>
<gene>
    <name evidence="3" type="ORF">RISK_002257</name>
</gene>
<organism evidence="3 4">
    <name type="scientific">Rhodopirellula islandica</name>
    <dbReference type="NCBI Taxonomy" id="595434"/>
    <lineage>
        <taxon>Bacteria</taxon>
        <taxon>Pseudomonadati</taxon>
        <taxon>Planctomycetota</taxon>
        <taxon>Planctomycetia</taxon>
        <taxon>Pirellulales</taxon>
        <taxon>Pirellulaceae</taxon>
        <taxon>Rhodopirellula</taxon>
    </lineage>
</organism>
<keyword evidence="4" id="KW-1185">Reference proteome</keyword>
<dbReference type="InterPro" id="IPR028994">
    <property type="entry name" value="Integrin_alpha_N"/>
</dbReference>
<dbReference type="SUPFAM" id="SSF69318">
    <property type="entry name" value="Integrin alpha N-terminal domain"/>
    <property type="match status" value="1"/>
</dbReference>
<evidence type="ECO:0000259" key="2">
    <source>
        <dbReference type="Pfam" id="PF07593"/>
    </source>
</evidence>
<dbReference type="InterPro" id="IPR027039">
    <property type="entry name" value="Crtac1"/>
</dbReference>
<name>A0A0J1BGF8_RHOIS</name>
<accession>A0A0J1BGF8</accession>
<protein>
    <recommendedName>
        <fullName evidence="2">ASPIC/UnbV domain-containing protein</fullName>
    </recommendedName>
</protein>
<proteinExistence type="predicted"/>
<dbReference type="Pfam" id="PF07593">
    <property type="entry name" value="UnbV_ASPIC"/>
    <property type="match status" value="1"/>
</dbReference>
<evidence type="ECO:0000313" key="4">
    <source>
        <dbReference type="Proteomes" id="UP000036367"/>
    </source>
</evidence>
<evidence type="ECO:0000256" key="1">
    <source>
        <dbReference type="ARBA" id="ARBA00022729"/>
    </source>
</evidence>
<dbReference type="InterPro" id="IPR011519">
    <property type="entry name" value="UnbV_ASPIC"/>
</dbReference>
<dbReference type="Proteomes" id="UP000036367">
    <property type="component" value="Unassembled WGS sequence"/>
</dbReference>
<dbReference type="EMBL" id="LECT01000017">
    <property type="protein sequence ID" value="KLU05625.1"/>
    <property type="molecule type" value="Genomic_DNA"/>
</dbReference>
<dbReference type="InterPro" id="IPR011990">
    <property type="entry name" value="TPR-like_helical_dom_sf"/>
</dbReference>
<dbReference type="Pfam" id="PF13517">
    <property type="entry name" value="FG-GAP_3"/>
    <property type="match status" value="1"/>
</dbReference>
<dbReference type="Gene3D" id="2.130.10.130">
    <property type="entry name" value="Integrin alpha, N-terminal"/>
    <property type="match status" value="1"/>
</dbReference>
<dbReference type="InterPro" id="IPR013517">
    <property type="entry name" value="FG-GAP"/>
</dbReference>
<reference evidence="3" key="1">
    <citation type="submission" date="2015-05" db="EMBL/GenBank/DDBJ databases">
        <title>Permanent draft genome of Rhodopirellula islandicus K833.</title>
        <authorList>
            <person name="Kizina J."/>
            <person name="Richter M."/>
            <person name="Glockner F.O."/>
            <person name="Harder J."/>
        </authorList>
    </citation>
    <scope>NUCLEOTIDE SEQUENCE [LARGE SCALE GENOMIC DNA]</scope>
    <source>
        <strain evidence="3">K833</strain>
    </source>
</reference>
<dbReference type="PANTHER" id="PTHR16026">
    <property type="entry name" value="CARTILAGE ACIDIC PROTEIN 1"/>
    <property type="match status" value="1"/>
</dbReference>